<gene>
    <name evidence="3" type="primary">aes</name>
    <name evidence="3" type="ORF">GCM10010365_22730</name>
</gene>
<dbReference type="GO" id="GO:0016787">
    <property type="term" value="F:hydrolase activity"/>
    <property type="evidence" value="ECO:0007669"/>
    <property type="project" value="UniProtKB-KW"/>
</dbReference>
<keyword evidence="1" id="KW-0378">Hydrolase</keyword>
<name>A0A918PFC7_9ACTN</name>
<evidence type="ECO:0000313" key="3">
    <source>
        <dbReference type="EMBL" id="GGZ03400.1"/>
    </source>
</evidence>
<dbReference type="InterPro" id="IPR013094">
    <property type="entry name" value="AB_hydrolase_3"/>
</dbReference>
<accession>A0A918PFC7</accession>
<sequence length="311" mass="32864">MESDMQHSPPLVLDQAAEAFVALGRPPAEAPVRAPAVVAEDVTEDWLALPGEDGQRIRVRVLRPAGTTGPLPVVLYAHTPGWGFDDPDGHRAWWEDLALGADAAVVVPEYDTESQARHPFAVRRCHAVARWLAREGAAWGLDGGRTAVFGVAGGAGIAAALTLSAAGRDDISFVQQVLVCPAVDAAMSTASHRQFAEGYGLTGADAAAFWRWYADPADHTEPAVSPLRAGTELLAGLPPTLVLTAEADILRDEGEAYASGLRAARVPVVSLRCHGTVHGFTVFDALRNSEVAAAARTHALDTLHSALHRYA</sequence>
<dbReference type="InterPro" id="IPR029058">
    <property type="entry name" value="AB_hydrolase_fold"/>
</dbReference>
<dbReference type="AlphaFoldDB" id="A0A918PFC7"/>
<dbReference type="EMBL" id="BMVW01000003">
    <property type="protein sequence ID" value="GGZ03400.1"/>
    <property type="molecule type" value="Genomic_DNA"/>
</dbReference>
<protein>
    <submittedName>
        <fullName evidence="3">Esterase</fullName>
    </submittedName>
</protein>
<dbReference type="Pfam" id="PF07859">
    <property type="entry name" value="Abhydrolase_3"/>
    <property type="match status" value="1"/>
</dbReference>
<organism evidence="3 4">
    <name type="scientific">Streptomyces poonensis</name>
    <dbReference type="NCBI Taxonomy" id="68255"/>
    <lineage>
        <taxon>Bacteria</taxon>
        <taxon>Bacillati</taxon>
        <taxon>Actinomycetota</taxon>
        <taxon>Actinomycetes</taxon>
        <taxon>Kitasatosporales</taxon>
        <taxon>Streptomycetaceae</taxon>
        <taxon>Streptomyces</taxon>
    </lineage>
</organism>
<dbReference type="PANTHER" id="PTHR48081:SF8">
    <property type="entry name" value="ALPHA_BETA HYDROLASE FOLD-3 DOMAIN-CONTAINING PROTEIN-RELATED"/>
    <property type="match status" value="1"/>
</dbReference>
<evidence type="ECO:0000256" key="1">
    <source>
        <dbReference type="ARBA" id="ARBA00022801"/>
    </source>
</evidence>
<reference evidence="3" key="2">
    <citation type="submission" date="2020-09" db="EMBL/GenBank/DDBJ databases">
        <authorList>
            <person name="Sun Q."/>
            <person name="Ohkuma M."/>
        </authorList>
    </citation>
    <scope>NUCLEOTIDE SEQUENCE</scope>
    <source>
        <strain evidence="3">JCM 4815</strain>
    </source>
</reference>
<reference evidence="3" key="1">
    <citation type="journal article" date="2014" name="Int. J. Syst. Evol. Microbiol.">
        <title>Complete genome sequence of Corynebacterium casei LMG S-19264T (=DSM 44701T), isolated from a smear-ripened cheese.</title>
        <authorList>
            <consortium name="US DOE Joint Genome Institute (JGI-PGF)"/>
            <person name="Walter F."/>
            <person name="Albersmeier A."/>
            <person name="Kalinowski J."/>
            <person name="Ruckert C."/>
        </authorList>
    </citation>
    <scope>NUCLEOTIDE SEQUENCE</scope>
    <source>
        <strain evidence="3">JCM 4815</strain>
    </source>
</reference>
<dbReference type="PANTHER" id="PTHR48081">
    <property type="entry name" value="AB HYDROLASE SUPERFAMILY PROTEIN C4A8.06C"/>
    <property type="match status" value="1"/>
</dbReference>
<evidence type="ECO:0000313" key="4">
    <source>
        <dbReference type="Proteomes" id="UP000622166"/>
    </source>
</evidence>
<comment type="caution">
    <text evidence="3">The sequence shown here is derived from an EMBL/GenBank/DDBJ whole genome shotgun (WGS) entry which is preliminary data.</text>
</comment>
<dbReference type="RefSeq" id="WP_229858748.1">
    <property type="nucleotide sequence ID" value="NZ_BMVW01000003.1"/>
</dbReference>
<dbReference type="InterPro" id="IPR050300">
    <property type="entry name" value="GDXG_lipolytic_enzyme"/>
</dbReference>
<evidence type="ECO:0000259" key="2">
    <source>
        <dbReference type="Pfam" id="PF07859"/>
    </source>
</evidence>
<keyword evidence="4" id="KW-1185">Reference proteome</keyword>
<proteinExistence type="predicted"/>
<dbReference type="SUPFAM" id="SSF53474">
    <property type="entry name" value="alpha/beta-Hydrolases"/>
    <property type="match status" value="1"/>
</dbReference>
<dbReference type="Gene3D" id="3.40.50.1820">
    <property type="entry name" value="alpha/beta hydrolase"/>
    <property type="match status" value="1"/>
</dbReference>
<dbReference type="Proteomes" id="UP000622166">
    <property type="component" value="Unassembled WGS sequence"/>
</dbReference>
<feature type="domain" description="Alpha/beta hydrolase fold-3" evidence="2">
    <location>
        <begin position="74"/>
        <end position="281"/>
    </location>
</feature>